<evidence type="ECO:0000256" key="6">
    <source>
        <dbReference type="ARBA" id="ARBA00022989"/>
    </source>
</evidence>
<feature type="transmembrane region" description="Helical" evidence="8">
    <location>
        <begin position="324"/>
        <end position="345"/>
    </location>
</feature>
<keyword evidence="6 8" id="KW-1133">Transmembrane helix</keyword>
<feature type="transmembrane region" description="Helical" evidence="8">
    <location>
        <begin position="178"/>
        <end position="201"/>
    </location>
</feature>
<dbReference type="InterPro" id="IPR004695">
    <property type="entry name" value="SLAC1/Mae1/Ssu1/TehA"/>
</dbReference>
<dbReference type="PANTHER" id="PTHR31686:SF1">
    <property type="entry name" value="SULFITE EFFLUX PUMP SSU1"/>
    <property type="match status" value="1"/>
</dbReference>
<feature type="transmembrane region" description="Helical" evidence="8">
    <location>
        <begin position="351"/>
        <end position="372"/>
    </location>
</feature>
<comment type="similarity">
    <text evidence="2">Belongs to the tellurite-resistance/dicarboxylate transporter (TDT) family.</text>
</comment>
<evidence type="ECO:0000256" key="5">
    <source>
        <dbReference type="ARBA" id="ARBA00022692"/>
    </source>
</evidence>
<dbReference type="RefSeq" id="WP_274191315.1">
    <property type="nucleotide sequence ID" value="NZ_BAABHN010000041.1"/>
</dbReference>
<evidence type="ECO:0000313" key="9">
    <source>
        <dbReference type="EMBL" id="MFC4834663.1"/>
    </source>
</evidence>
<keyword evidence="10" id="KW-1185">Reference proteome</keyword>
<dbReference type="PANTHER" id="PTHR31686">
    <property type="match status" value="1"/>
</dbReference>
<feature type="transmembrane region" description="Helical" evidence="8">
    <location>
        <begin position="143"/>
        <end position="166"/>
    </location>
</feature>
<feature type="transmembrane region" description="Helical" evidence="8">
    <location>
        <begin position="213"/>
        <end position="232"/>
    </location>
</feature>
<evidence type="ECO:0000256" key="4">
    <source>
        <dbReference type="ARBA" id="ARBA00022475"/>
    </source>
</evidence>
<keyword evidence="3" id="KW-0813">Transport</keyword>
<comment type="subcellular location">
    <subcellularLocation>
        <location evidence="1">Cell membrane</location>
        <topology evidence="1">Multi-pass membrane protein</topology>
    </subcellularLocation>
</comment>
<dbReference type="InterPro" id="IPR038665">
    <property type="entry name" value="Voltage-dep_anion_channel_sf"/>
</dbReference>
<evidence type="ECO:0000256" key="7">
    <source>
        <dbReference type="ARBA" id="ARBA00023136"/>
    </source>
</evidence>
<gene>
    <name evidence="9" type="ORF">ACFPEL_19780</name>
</gene>
<evidence type="ECO:0000256" key="8">
    <source>
        <dbReference type="SAM" id="Phobius"/>
    </source>
</evidence>
<feature type="transmembrane region" description="Helical" evidence="8">
    <location>
        <begin position="286"/>
        <end position="312"/>
    </location>
</feature>
<dbReference type="CDD" id="cd09320">
    <property type="entry name" value="TDT_like_2"/>
    <property type="match status" value="1"/>
</dbReference>
<sequence>MTVISDERPTTLPPAPAVAPAARPRRLLRDLDRPGAVFANLGPNWFSTVMGTGVVGGAAASLPVAVPGLRVFATVVWGVASVLLVALVAAWAVHWLRHPAAARRHASNPVMAQSFGAVAMAVMTVGAGTVLLGGPVLGVGPAVAASSVLWGAGTVIGLITAVWIPYRMITEHEIAADGVFGGWLMPVVPPMVSAADGALLLPHLDAGTARTTLLLACYAMFGMSLLATLAILPQIWHKLVVHGTGPAAAVPTMWIVLGPLGQSVTAVNLLGGQAAGSLPEPYATGAAVLGLLYGVPVWGFAMLWLALATAVTIRTARRGLPFSLTWWSFTFPVGTCVTGTSALAARLPLPALAGAAVVLSVVLLAAWAVVVVRTVHGGVVRGHLFA</sequence>
<reference evidence="10" key="1">
    <citation type="journal article" date="2019" name="Int. J. Syst. Evol. Microbiol.">
        <title>The Global Catalogue of Microorganisms (GCM) 10K type strain sequencing project: providing services to taxonomists for standard genome sequencing and annotation.</title>
        <authorList>
            <consortium name="The Broad Institute Genomics Platform"/>
            <consortium name="The Broad Institute Genome Sequencing Center for Infectious Disease"/>
            <person name="Wu L."/>
            <person name="Ma J."/>
        </authorList>
    </citation>
    <scope>NUCLEOTIDE SEQUENCE [LARGE SCALE GENOMIC DNA]</scope>
    <source>
        <strain evidence="10">CCUG 50347</strain>
    </source>
</reference>
<dbReference type="Gene3D" id="1.50.10.150">
    <property type="entry name" value="Voltage-dependent anion channel"/>
    <property type="match status" value="1"/>
</dbReference>
<keyword evidence="7 8" id="KW-0472">Membrane</keyword>
<accession>A0ABV9RKA7</accession>
<evidence type="ECO:0000256" key="2">
    <source>
        <dbReference type="ARBA" id="ARBA00008566"/>
    </source>
</evidence>
<evidence type="ECO:0000256" key="3">
    <source>
        <dbReference type="ARBA" id="ARBA00022448"/>
    </source>
</evidence>
<name>A0ABV9RKA7_9PSEU</name>
<evidence type="ECO:0000313" key="10">
    <source>
        <dbReference type="Proteomes" id="UP001595909"/>
    </source>
</evidence>
<organism evidence="9 10">
    <name type="scientific">Actinomycetospora chibensis</name>
    <dbReference type="NCBI Taxonomy" id="663606"/>
    <lineage>
        <taxon>Bacteria</taxon>
        <taxon>Bacillati</taxon>
        <taxon>Actinomycetota</taxon>
        <taxon>Actinomycetes</taxon>
        <taxon>Pseudonocardiales</taxon>
        <taxon>Pseudonocardiaceae</taxon>
        <taxon>Actinomycetospora</taxon>
    </lineage>
</organism>
<dbReference type="EMBL" id="JBHSIM010000041">
    <property type="protein sequence ID" value="MFC4834663.1"/>
    <property type="molecule type" value="Genomic_DNA"/>
</dbReference>
<dbReference type="Pfam" id="PF03595">
    <property type="entry name" value="SLAC1"/>
    <property type="match status" value="1"/>
</dbReference>
<dbReference type="Proteomes" id="UP001595909">
    <property type="component" value="Unassembled WGS sequence"/>
</dbReference>
<keyword evidence="5 8" id="KW-0812">Transmembrane</keyword>
<proteinExistence type="inferred from homology"/>
<comment type="caution">
    <text evidence="9">The sequence shown here is derived from an EMBL/GenBank/DDBJ whole genome shotgun (WGS) entry which is preliminary data.</text>
</comment>
<protein>
    <submittedName>
        <fullName evidence="9">TDT family transporter</fullName>
    </submittedName>
</protein>
<evidence type="ECO:0000256" key="1">
    <source>
        <dbReference type="ARBA" id="ARBA00004651"/>
    </source>
</evidence>
<feature type="transmembrane region" description="Helical" evidence="8">
    <location>
        <begin position="71"/>
        <end position="93"/>
    </location>
</feature>
<keyword evidence="4" id="KW-1003">Cell membrane</keyword>
<feature type="transmembrane region" description="Helical" evidence="8">
    <location>
        <begin position="114"/>
        <end position="137"/>
    </location>
</feature>
<dbReference type="InterPro" id="IPR051629">
    <property type="entry name" value="Sulfite_efflux_TDT"/>
</dbReference>